<dbReference type="InterPro" id="IPR001789">
    <property type="entry name" value="Sig_transdc_resp-reg_receiver"/>
</dbReference>
<protein>
    <submittedName>
        <fullName evidence="4">Transcriptional regulator</fullName>
    </submittedName>
</protein>
<evidence type="ECO:0000256" key="2">
    <source>
        <dbReference type="PROSITE-ProRule" id="PRU00169"/>
    </source>
</evidence>
<sequence>MAKEKILVVDDSPLVRKLAEVSLQEAEYEVYTAADGEEGLKIAETVKPDLILVDFIMPKMTGSQFCKLIKDNETLKDIPIILITGKGETVGQTFIEKYQVLDYFIKPFKSEDLIEKVRTTLSKVPEPIVDISEPVSEIEIKEVEEMQPSLEIPEVEEILSLEQKEPLQFPEEKETLDEILLEESQDLAKEIGFVEMKENMEILKEPELEISEKIEEIPEIEEIKSTEEFLFEEKTVQPEVEEIQAKEEIQKMEDSPAYALSSLEKLIEDKFSSFYEKIITLFDGSIEGIFKKYGLIKDSSLILSGNLNFFKLPEIFSLINSNGLSGILTVYGKGEIYEFLFIYGQVIYGISNFQKQKFGFKLLNELSQEQIKNITIEAITALKKSQIENFIFEKKDFTEEWLLNKERYTPSELFKETLK</sequence>
<dbReference type="SUPFAM" id="SSF52172">
    <property type="entry name" value="CheY-like"/>
    <property type="match status" value="1"/>
</dbReference>
<comment type="caution">
    <text evidence="4">The sequence shown here is derived from an EMBL/GenBank/DDBJ whole genome shotgun (WGS) entry which is preliminary data.</text>
</comment>
<name>A0A9W6GHU4_9BACT</name>
<dbReference type="PANTHER" id="PTHR44591">
    <property type="entry name" value="STRESS RESPONSE REGULATOR PROTEIN 1"/>
    <property type="match status" value="1"/>
</dbReference>
<feature type="modified residue" description="4-aspartylphosphate" evidence="2">
    <location>
        <position position="54"/>
    </location>
</feature>
<feature type="domain" description="Response regulatory" evidence="3">
    <location>
        <begin position="5"/>
        <end position="121"/>
    </location>
</feature>
<dbReference type="SMART" id="SM00448">
    <property type="entry name" value="REC"/>
    <property type="match status" value="1"/>
</dbReference>
<dbReference type="Gene3D" id="3.40.50.2300">
    <property type="match status" value="1"/>
</dbReference>
<dbReference type="InterPro" id="IPR011006">
    <property type="entry name" value="CheY-like_superfamily"/>
</dbReference>
<keyword evidence="1 2" id="KW-0597">Phosphoprotein</keyword>
<dbReference type="InterPro" id="IPR050595">
    <property type="entry name" value="Bact_response_regulator"/>
</dbReference>
<evidence type="ECO:0000256" key="1">
    <source>
        <dbReference type="ARBA" id="ARBA00022553"/>
    </source>
</evidence>
<dbReference type="Pfam" id="PF14332">
    <property type="entry name" value="DUF4388"/>
    <property type="match status" value="1"/>
</dbReference>
<evidence type="ECO:0000259" key="3">
    <source>
        <dbReference type="PROSITE" id="PS50110"/>
    </source>
</evidence>
<gene>
    <name evidence="4" type="ORF">TISLANDTSLP1_19330</name>
</gene>
<keyword evidence="5" id="KW-1185">Reference proteome</keyword>
<dbReference type="InterPro" id="IPR025497">
    <property type="entry name" value="PatA-like_N"/>
</dbReference>
<dbReference type="AlphaFoldDB" id="A0A9W6GHU4"/>
<evidence type="ECO:0000313" key="4">
    <source>
        <dbReference type="EMBL" id="GLI54240.1"/>
    </source>
</evidence>
<dbReference type="PANTHER" id="PTHR44591:SF3">
    <property type="entry name" value="RESPONSE REGULATORY DOMAIN-CONTAINING PROTEIN"/>
    <property type="match status" value="1"/>
</dbReference>
<dbReference type="Proteomes" id="UP001144297">
    <property type="component" value="Unassembled WGS sequence"/>
</dbReference>
<dbReference type="PROSITE" id="PS50110">
    <property type="entry name" value="RESPONSE_REGULATORY"/>
    <property type="match status" value="1"/>
</dbReference>
<organism evidence="4 5">
    <name type="scientific">Thermodesulfovibrio yellowstonii</name>
    <dbReference type="NCBI Taxonomy" id="28262"/>
    <lineage>
        <taxon>Bacteria</taxon>
        <taxon>Pseudomonadati</taxon>
        <taxon>Nitrospirota</taxon>
        <taxon>Thermodesulfovibrionia</taxon>
        <taxon>Thermodesulfovibrionales</taxon>
        <taxon>Thermodesulfovibrionaceae</taxon>
        <taxon>Thermodesulfovibrio</taxon>
    </lineage>
</organism>
<dbReference type="GO" id="GO:0000160">
    <property type="term" value="P:phosphorelay signal transduction system"/>
    <property type="evidence" value="ECO:0007669"/>
    <property type="project" value="InterPro"/>
</dbReference>
<dbReference type="Pfam" id="PF00072">
    <property type="entry name" value="Response_reg"/>
    <property type="match status" value="1"/>
</dbReference>
<dbReference type="EMBL" id="BSDX01000001">
    <property type="protein sequence ID" value="GLI54240.1"/>
    <property type="molecule type" value="Genomic_DNA"/>
</dbReference>
<accession>A0A9W6GHU4</accession>
<evidence type="ECO:0000313" key="5">
    <source>
        <dbReference type="Proteomes" id="UP001144297"/>
    </source>
</evidence>
<proteinExistence type="predicted"/>
<reference evidence="4" key="1">
    <citation type="submission" date="2022-12" db="EMBL/GenBank/DDBJ databases">
        <title>Reference genome sequencing for broad-spectrum identification of bacterial and archaeal isolates by mass spectrometry.</title>
        <authorList>
            <person name="Sekiguchi Y."/>
            <person name="Tourlousse D.M."/>
        </authorList>
    </citation>
    <scope>NUCLEOTIDE SEQUENCE</scope>
    <source>
        <strain evidence="4">TSL-P1</strain>
    </source>
</reference>